<accession>A0ABV9H0G7</accession>
<feature type="domain" description="Multidrug resistance protein MdtA-like alpha-helical hairpin" evidence="3">
    <location>
        <begin position="106"/>
        <end position="175"/>
    </location>
</feature>
<dbReference type="Gene3D" id="1.10.287.470">
    <property type="entry name" value="Helix hairpin bin"/>
    <property type="match status" value="1"/>
</dbReference>
<dbReference type="Gene3D" id="2.40.50.100">
    <property type="match status" value="1"/>
</dbReference>
<dbReference type="Gene3D" id="2.40.30.170">
    <property type="match status" value="1"/>
</dbReference>
<dbReference type="Gene3D" id="2.40.420.20">
    <property type="match status" value="1"/>
</dbReference>
<dbReference type="InterPro" id="IPR058626">
    <property type="entry name" value="MdtA-like_b-barrel"/>
</dbReference>
<organism evidence="7 8">
    <name type="scientific">Comamonas nitrativorans</name>
    <dbReference type="NCBI Taxonomy" id="108437"/>
    <lineage>
        <taxon>Bacteria</taxon>
        <taxon>Pseudomonadati</taxon>
        <taxon>Pseudomonadota</taxon>
        <taxon>Betaproteobacteria</taxon>
        <taxon>Burkholderiales</taxon>
        <taxon>Comamonadaceae</taxon>
        <taxon>Comamonas</taxon>
    </lineage>
</organism>
<evidence type="ECO:0000313" key="7">
    <source>
        <dbReference type="EMBL" id="MFC4623518.1"/>
    </source>
</evidence>
<evidence type="ECO:0000259" key="3">
    <source>
        <dbReference type="Pfam" id="PF25876"/>
    </source>
</evidence>
<dbReference type="InterPro" id="IPR006143">
    <property type="entry name" value="RND_pump_MFP"/>
</dbReference>
<dbReference type="PANTHER" id="PTHR30158">
    <property type="entry name" value="ACRA/E-RELATED COMPONENT OF DRUG EFFLUX TRANSPORTER"/>
    <property type="match status" value="1"/>
</dbReference>
<sequence>MKLHTTWRWRPVAAAAVAALVAGCGQDPAGGNTQRQEPVAVDVVTVQPQALTLHSELPGRIEPVRVAEVRARVAGIVLQRHFEEGADVQAGDVLLRIDPAPLRLALARARGDLARAQAALVEAQALVRRYEPLVAVDAVSRQDFEAAQAALGSARAARQSAQAEVDAAQLNLDYATVRAPISGRIGRALVTEGALVGQGEATPLAVIQQLQPVYADFQQPAAQAQPLARGTPLVLTVDGAGRQHEGQLLFADAAVDRSTGQMTLRGQFDNRDGLLLPGMYVRVQMAQGTDPAALLVPQRAVQRGADGAASVLVVDGQDTVQARPVQTGAMQAGQWHITHGLQAGERVVVGHMAAAQPGAKVQAVAAPAALAGKE</sequence>
<dbReference type="Pfam" id="PF25876">
    <property type="entry name" value="HH_MFP_RND"/>
    <property type="match status" value="1"/>
</dbReference>
<dbReference type="Proteomes" id="UP001595967">
    <property type="component" value="Unassembled WGS sequence"/>
</dbReference>
<evidence type="ECO:0000256" key="2">
    <source>
        <dbReference type="ARBA" id="ARBA00009477"/>
    </source>
</evidence>
<evidence type="ECO:0000313" key="8">
    <source>
        <dbReference type="Proteomes" id="UP001595967"/>
    </source>
</evidence>
<dbReference type="InterPro" id="IPR058627">
    <property type="entry name" value="MdtA-like_C"/>
</dbReference>
<feature type="domain" description="Multidrug resistance protein MdtA-like C-terminal permuted SH3" evidence="6">
    <location>
        <begin position="293"/>
        <end position="351"/>
    </location>
</feature>
<dbReference type="InterPro" id="IPR058625">
    <property type="entry name" value="MdtA-like_BSH"/>
</dbReference>
<evidence type="ECO:0000259" key="6">
    <source>
        <dbReference type="Pfam" id="PF25967"/>
    </source>
</evidence>
<feature type="domain" description="Multidrug resistance protein MdtA-like barrel-sandwich hybrid" evidence="4">
    <location>
        <begin position="65"/>
        <end position="208"/>
    </location>
</feature>
<comment type="similarity">
    <text evidence="2">Belongs to the membrane fusion protein (MFP) (TC 8.A.1) family.</text>
</comment>
<comment type="subcellular location">
    <subcellularLocation>
        <location evidence="1">Cell envelope</location>
    </subcellularLocation>
</comment>
<evidence type="ECO:0000259" key="5">
    <source>
        <dbReference type="Pfam" id="PF25944"/>
    </source>
</evidence>
<dbReference type="InterPro" id="IPR058624">
    <property type="entry name" value="MdtA-like_HH"/>
</dbReference>
<feature type="domain" description="Multidrug resistance protein MdtA-like beta-barrel" evidence="5">
    <location>
        <begin position="212"/>
        <end position="288"/>
    </location>
</feature>
<dbReference type="NCBIfam" id="TIGR01730">
    <property type="entry name" value="RND_mfp"/>
    <property type="match status" value="1"/>
</dbReference>
<evidence type="ECO:0000256" key="1">
    <source>
        <dbReference type="ARBA" id="ARBA00004196"/>
    </source>
</evidence>
<proteinExistence type="inferred from homology"/>
<dbReference type="Pfam" id="PF25917">
    <property type="entry name" value="BSH_RND"/>
    <property type="match status" value="1"/>
</dbReference>
<keyword evidence="8" id="KW-1185">Reference proteome</keyword>
<gene>
    <name evidence="7" type="ORF">ACFO3A_15070</name>
</gene>
<protein>
    <submittedName>
        <fullName evidence="7">Efflux RND transporter periplasmic adaptor subunit</fullName>
    </submittedName>
</protein>
<dbReference type="SUPFAM" id="SSF111369">
    <property type="entry name" value="HlyD-like secretion proteins"/>
    <property type="match status" value="1"/>
</dbReference>
<dbReference type="Pfam" id="PF25944">
    <property type="entry name" value="Beta-barrel_RND"/>
    <property type="match status" value="1"/>
</dbReference>
<evidence type="ECO:0000259" key="4">
    <source>
        <dbReference type="Pfam" id="PF25917"/>
    </source>
</evidence>
<dbReference type="PANTHER" id="PTHR30158:SF24">
    <property type="entry name" value="HLYD FAMILY SECRETION PROTEIN"/>
    <property type="match status" value="1"/>
</dbReference>
<dbReference type="PROSITE" id="PS51257">
    <property type="entry name" value="PROKAR_LIPOPROTEIN"/>
    <property type="match status" value="1"/>
</dbReference>
<dbReference type="Pfam" id="PF25967">
    <property type="entry name" value="RND-MFP_C"/>
    <property type="match status" value="1"/>
</dbReference>
<comment type="caution">
    <text evidence="7">The sequence shown here is derived from an EMBL/GenBank/DDBJ whole genome shotgun (WGS) entry which is preliminary data.</text>
</comment>
<name>A0ABV9H0G7_9BURK</name>
<dbReference type="EMBL" id="JBHSEW010000019">
    <property type="protein sequence ID" value="MFC4623518.1"/>
    <property type="molecule type" value="Genomic_DNA"/>
</dbReference>
<dbReference type="RefSeq" id="WP_377728077.1">
    <property type="nucleotide sequence ID" value="NZ_JBHSEW010000019.1"/>
</dbReference>
<reference evidence="8" key="1">
    <citation type="journal article" date="2019" name="Int. J. Syst. Evol. Microbiol.">
        <title>The Global Catalogue of Microorganisms (GCM) 10K type strain sequencing project: providing services to taxonomists for standard genome sequencing and annotation.</title>
        <authorList>
            <consortium name="The Broad Institute Genomics Platform"/>
            <consortium name="The Broad Institute Genome Sequencing Center for Infectious Disease"/>
            <person name="Wu L."/>
            <person name="Ma J."/>
        </authorList>
    </citation>
    <scope>NUCLEOTIDE SEQUENCE [LARGE SCALE GENOMIC DNA]</scope>
    <source>
        <strain evidence="8">JCM 11650</strain>
    </source>
</reference>